<dbReference type="EMBL" id="CP053435">
    <property type="protein sequence ID" value="QJW91705.1"/>
    <property type="molecule type" value="Genomic_DNA"/>
</dbReference>
<dbReference type="AlphaFoldDB" id="A0A6M5YCD1"/>
<accession>A0A6M5YCD1</accession>
<proteinExistence type="predicted"/>
<evidence type="ECO:0000313" key="2">
    <source>
        <dbReference type="Proteomes" id="UP000502756"/>
    </source>
</evidence>
<dbReference type="RefSeq" id="WP_171741552.1">
    <property type="nucleotide sequence ID" value="NZ_CP053435.1"/>
</dbReference>
<sequence>MTTPISSQRQSQLHQLIGSPIFDRNRPDDGACEQTFAELIRLVDDLLHQSEKAGHRVDFTNGVGVHGKIQDITSLVESIRRSVIPQTGLPAHFAPGQFNCYYDAGNGYFANGVFFSADYDADVAFFVDEQRIYLRHHIERAVQEAEQHLLKPTTPTTRL</sequence>
<dbReference type="Proteomes" id="UP000502756">
    <property type="component" value="Chromosome"/>
</dbReference>
<name>A0A6M5YCD1_9BACT</name>
<protein>
    <submittedName>
        <fullName evidence="1">Uncharacterized protein</fullName>
    </submittedName>
</protein>
<organism evidence="1 2">
    <name type="scientific">Spirosoma taeanense</name>
    <dbReference type="NCBI Taxonomy" id="2735870"/>
    <lineage>
        <taxon>Bacteria</taxon>
        <taxon>Pseudomonadati</taxon>
        <taxon>Bacteroidota</taxon>
        <taxon>Cytophagia</taxon>
        <taxon>Cytophagales</taxon>
        <taxon>Cytophagaceae</taxon>
        <taxon>Spirosoma</taxon>
    </lineage>
</organism>
<gene>
    <name evidence="1" type="ORF">HNV11_21130</name>
</gene>
<reference evidence="1 2" key="1">
    <citation type="submission" date="2020-05" db="EMBL/GenBank/DDBJ databases">
        <title>Genome sequencing of Spirosoma sp. TS118.</title>
        <authorList>
            <person name="Lee J.-H."/>
            <person name="Jeong S."/>
            <person name="Zhao L."/>
            <person name="Jung J.-H."/>
            <person name="Kim M.-K."/>
            <person name="Lim S."/>
        </authorList>
    </citation>
    <scope>NUCLEOTIDE SEQUENCE [LARGE SCALE GENOMIC DNA]</scope>
    <source>
        <strain evidence="1 2">TS118</strain>
    </source>
</reference>
<evidence type="ECO:0000313" key="1">
    <source>
        <dbReference type="EMBL" id="QJW91705.1"/>
    </source>
</evidence>
<keyword evidence="2" id="KW-1185">Reference proteome</keyword>
<dbReference type="KEGG" id="stae:HNV11_21130"/>